<dbReference type="Proteomes" id="UP000319894">
    <property type="component" value="Unassembled WGS sequence"/>
</dbReference>
<dbReference type="InParanoid" id="A0A554NCG5"/>
<feature type="compositionally biased region" description="Acidic residues" evidence="1">
    <location>
        <begin position="118"/>
        <end position="128"/>
    </location>
</feature>
<evidence type="ECO:0000313" key="3">
    <source>
        <dbReference type="Proteomes" id="UP000319894"/>
    </source>
</evidence>
<feature type="compositionally biased region" description="Polar residues" evidence="1">
    <location>
        <begin position="440"/>
        <end position="456"/>
    </location>
</feature>
<dbReference type="EMBL" id="QMDX01000002">
    <property type="protein sequence ID" value="TSD15086.1"/>
    <property type="molecule type" value="Genomic_DNA"/>
</dbReference>
<dbReference type="RefSeq" id="WP_144260926.1">
    <property type="nucleotide sequence ID" value="NZ_QMDX01000002.1"/>
</dbReference>
<comment type="caution">
    <text evidence="2">The sequence shown here is derived from an EMBL/GenBank/DDBJ whole genome shotgun (WGS) entry which is preliminary data.</text>
</comment>
<gene>
    <name evidence="2" type="ORF">DP107_04320</name>
</gene>
<feature type="region of interest" description="Disordered" evidence="1">
    <location>
        <begin position="28"/>
        <end position="157"/>
    </location>
</feature>
<reference evidence="2 3" key="1">
    <citation type="submission" date="2018-06" db="EMBL/GenBank/DDBJ databases">
        <title>Natronomonas sp. F16-60 a new haloarchaeon isolated from a solar saltern of Isla Cristina, Huelva, Spain.</title>
        <authorList>
            <person name="Duran-Viseras A."/>
            <person name="Sanchez-Porro C."/>
            <person name="Ventosa A."/>
        </authorList>
    </citation>
    <scope>NUCLEOTIDE SEQUENCE [LARGE SCALE GENOMIC DNA]</scope>
    <source>
        <strain evidence="2 3">F16-60</strain>
    </source>
</reference>
<feature type="region of interest" description="Disordered" evidence="1">
    <location>
        <begin position="358"/>
        <end position="402"/>
    </location>
</feature>
<organism evidence="2 3">
    <name type="scientific">Haloglomus irregulare</name>
    <dbReference type="NCBI Taxonomy" id="2234134"/>
    <lineage>
        <taxon>Archaea</taxon>
        <taxon>Methanobacteriati</taxon>
        <taxon>Methanobacteriota</taxon>
        <taxon>Stenosarchaea group</taxon>
        <taxon>Halobacteria</taxon>
        <taxon>Halobacteriales</taxon>
        <taxon>Natronomonadaceae</taxon>
        <taxon>Haloglomus</taxon>
    </lineage>
</organism>
<name>A0A554NCG5_9EURY</name>
<dbReference type="OrthoDB" id="242166at2157"/>
<keyword evidence="3" id="KW-1185">Reference proteome</keyword>
<accession>A0A554NCG5</accession>
<proteinExistence type="predicted"/>
<protein>
    <submittedName>
        <fullName evidence="2">Uncharacterized protein</fullName>
    </submittedName>
</protein>
<evidence type="ECO:0000256" key="1">
    <source>
        <dbReference type="SAM" id="MobiDB-lite"/>
    </source>
</evidence>
<dbReference type="AlphaFoldDB" id="A0A554NCG5"/>
<sequence length="520" mass="52328">MAVSTARKIAAVLFAVAMVGSVAVGPALADDDDDVSVGDDGVNVGGDDGTTVSAGDDDDTNGSATVDADVDSDGADGSVEVSGGDGDGTDGSVDCDLSSADCETSGGDEDGGSAPETPDFDGLPEGDLPDAGAPGGDSGSTVPTDPITTPEVPVDAPDLPVSYTSEGIKAQGETVVPFAALPDFCNPPYGVDDVQENNPVDPTDPFGGTPVKEQLPGEIQEPPSTPVGNPLGLVGAPIGQCEVFNPYDPAVNPTSPPDDPSATVSYNYATMEDGVILIGDGEAITGEDGPGGETFAAVVASQDYKILILRPDATDSQSRFGGNIRIVVPGNSLDRSNSEVGVTAFSRSAALAIDCDGSECKPTAEGVPSGESIPAFPAGGDDDGDDGGAEPNPSADTDEPVVYTDDGRVVVFDDRDATLGEGLPGGENRVVIISDGEQTTAKQNAQGSQGNNSVNVDNDYRSGEYPGDDDARVVAKANGAGVVAGFECDEYRCSPTQGTGVYAGPAGMLFEMLPDNPTEE</sequence>
<evidence type="ECO:0000313" key="2">
    <source>
        <dbReference type="EMBL" id="TSD15086.1"/>
    </source>
</evidence>
<feature type="region of interest" description="Disordered" evidence="1">
    <location>
        <begin position="440"/>
        <end position="469"/>
    </location>
</feature>